<feature type="region of interest" description="Disordered" evidence="1">
    <location>
        <begin position="436"/>
        <end position="479"/>
    </location>
</feature>
<proteinExistence type="predicted"/>
<dbReference type="EMBL" id="JAGHQM010002224">
    <property type="protein sequence ID" value="KAH0551070.1"/>
    <property type="molecule type" value="Genomic_DNA"/>
</dbReference>
<dbReference type="AlphaFoldDB" id="A0A9P8L6S2"/>
<feature type="region of interest" description="Disordered" evidence="1">
    <location>
        <begin position="546"/>
        <end position="566"/>
    </location>
</feature>
<organism evidence="2 3">
    <name type="scientific">Trichoglossum hirsutum</name>
    <dbReference type="NCBI Taxonomy" id="265104"/>
    <lineage>
        <taxon>Eukaryota</taxon>
        <taxon>Fungi</taxon>
        <taxon>Dikarya</taxon>
        <taxon>Ascomycota</taxon>
        <taxon>Pezizomycotina</taxon>
        <taxon>Geoglossomycetes</taxon>
        <taxon>Geoglossales</taxon>
        <taxon>Geoglossaceae</taxon>
        <taxon>Trichoglossum</taxon>
    </lineage>
</organism>
<protein>
    <submittedName>
        <fullName evidence="2">Uncharacterized protein</fullName>
    </submittedName>
</protein>
<comment type="caution">
    <text evidence="2">The sequence shown here is derived from an EMBL/GenBank/DDBJ whole genome shotgun (WGS) entry which is preliminary data.</text>
</comment>
<accession>A0A9P8L6S2</accession>
<sequence length="566" mass="62003">MISSLGFPSLSAASHASVPRAPPPPSTPLDFPRCSTQLPKLPLTPESTRNFYTTYTGIRKPSDVRLEHLEGLNVAVEHDVELEDLVPVDPADGVSAVPPRSWGHLPDDCDDSTVRSLQLPEKTLSTGKVGPNIHQFRQRCAELSYANDDAFYVVQRRPPIPGKPPVRPGQYYRFWQGLELLAQWWDTSQDDLHLDAETAASSSSSPEGRTYVGRRVGAGRDMPEQYREDCVKGFVEVIAWEFGCRLHPEDEVGKGQAEILDLMREIVGALIIAQERAREGKEEKKPGAGKWWCEAPRWGGGPGGEVGNAAGNSDDPAPPVVGRGRTASRGDRRANFKRLDRQSSGIWDKKVRYQALGKNKKSGVDDVSLLSSHNPRYAMKMITFSPNVLDFPPLQIFLISSVNHHISIVHLCVSHSYLRFLESGALPRYPVSPSLKSLSQNTSGTGTGDNNNNTNTTTTADVSPPITSPATPISLSSPTMGSILDGSKDRGNGKEARGACPLPADWYILKVRRSRWFDLLDGGDRIEAMRGIWGVFGYLMRNTEGDGDGEGGGGESWVTQKQQNNI</sequence>
<feature type="compositionally biased region" description="Polar residues" evidence="1">
    <location>
        <begin position="557"/>
        <end position="566"/>
    </location>
</feature>
<dbReference type="Proteomes" id="UP000750711">
    <property type="component" value="Unassembled WGS sequence"/>
</dbReference>
<keyword evidence="3" id="KW-1185">Reference proteome</keyword>
<feature type="compositionally biased region" description="Low complexity" evidence="1">
    <location>
        <begin position="441"/>
        <end position="479"/>
    </location>
</feature>
<feature type="region of interest" description="Disordered" evidence="1">
    <location>
        <begin position="14"/>
        <end position="42"/>
    </location>
</feature>
<name>A0A9P8L6S2_9PEZI</name>
<evidence type="ECO:0000313" key="3">
    <source>
        <dbReference type="Proteomes" id="UP000750711"/>
    </source>
</evidence>
<evidence type="ECO:0000313" key="2">
    <source>
        <dbReference type="EMBL" id="KAH0551070.1"/>
    </source>
</evidence>
<feature type="region of interest" description="Disordered" evidence="1">
    <location>
        <begin position="302"/>
        <end position="331"/>
    </location>
</feature>
<evidence type="ECO:0000256" key="1">
    <source>
        <dbReference type="SAM" id="MobiDB-lite"/>
    </source>
</evidence>
<gene>
    <name evidence="2" type="ORF">GP486_007581</name>
</gene>
<reference evidence="2" key="1">
    <citation type="submission" date="2021-03" db="EMBL/GenBank/DDBJ databases">
        <title>Comparative genomics and phylogenomic investigation of the class Geoglossomycetes provide insights into ecological specialization and systematics.</title>
        <authorList>
            <person name="Melie T."/>
            <person name="Pirro S."/>
            <person name="Miller A.N."/>
            <person name="Quandt A."/>
        </authorList>
    </citation>
    <scope>NUCLEOTIDE SEQUENCE</scope>
    <source>
        <strain evidence="2">CAQ_001_2017</strain>
    </source>
</reference>